<dbReference type="EMBL" id="JANPWB010000014">
    <property type="protein sequence ID" value="KAJ1101136.1"/>
    <property type="molecule type" value="Genomic_DNA"/>
</dbReference>
<proteinExistence type="predicted"/>
<feature type="compositionally biased region" description="Basic and acidic residues" evidence="1">
    <location>
        <begin position="47"/>
        <end position="59"/>
    </location>
</feature>
<sequence>MQGDSVLHGGAVPAVECVDLLGGSRREGEDATPGQPWQNAAAAGDRTQPDARRDPRQPRQDASGSGCSNGRQLVAGRRKGAGGGASEVLINWEAG</sequence>
<feature type="region of interest" description="Disordered" evidence="1">
    <location>
        <begin position="23"/>
        <end position="95"/>
    </location>
</feature>
<evidence type="ECO:0000313" key="2">
    <source>
        <dbReference type="EMBL" id="KAJ1101136.1"/>
    </source>
</evidence>
<evidence type="ECO:0000313" key="3">
    <source>
        <dbReference type="Proteomes" id="UP001066276"/>
    </source>
</evidence>
<evidence type="ECO:0000256" key="1">
    <source>
        <dbReference type="SAM" id="MobiDB-lite"/>
    </source>
</evidence>
<protein>
    <submittedName>
        <fullName evidence="2">Uncharacterized protein</fullName>
    </submittedName>
</protein>
<reference evidence="2" key="1">
    <citation type="journal article" date="2022" name="bioRxiv">
        <title>Sequencing and chromosome-scale assembly of the giantPleurodeles waltlgenome.</title>
        <authorList>
            <person name="Brown T."/>
            <person name="Elewa A."/>
            <person name="Iarovenko S."/>
            <person name="Subramanian E."/>
            <person name="Araus A.J."/>
            <person name="Petzold A."/>
            <person name="Susuki M."/>
            <person name="Suzuki K.-i.T."/>
            <person name="Hayashi T."/>
            <person name="Toyoda A."/>
            <person name="Oliveira C."/>
            <person name="Osipova E."/>
            <person name="Leigh N.D."/>
            <person name="Simon A."/>
            <person name="Yun M.H."/>
        </authorList>
    </citation>
    <scope>NUCLEOTIDE SEQUENCE</scope>
    <source>
        <strain evidence="2">20211129_DDA</strain>
        <tissue evidence="2">Liver</tissue>
    </source>
</reference>
<gene>
    <name evidence="2" type="ORF">NDU88_006208</name>
</gene>
<name>A0AAV7MBJ6_PLEWA</name>
<comment type="caution">
    <text evidence="2">The sequence shown here is derived from an EMBL/GenBank/DDBJ whole genome shotgun (WGS) entry which is preliminary data.</text>
</comment>
<organism evidence="2 3">
    <name type="scientific">Pleurodeles waltl</name>
    <name type="common">Iberian ribbed newt</name>
    <dbReference type="NCBI Taxonomy" id="8319"/>
    <lineage>
        <taxon>Eukaryota</taxon>
        <taxon>Metazoa</taxon>
        <taxon>Chordata</taxon>
        <taxon>Craniata</taxon>
        <taxon>Vertebrata</taxon>
        <taxon>Euteleostomi</taxon>
        <taxon>Amphibia</taxon>
        <taxon>Batrachia</taxon>
        <taxon>Caudata</taxon>
        <taxon>Salamandroidea</taxon>
        <taxon>Salamandridae</taxon>
        <taxon>Pleurodelinae</taxon>
        <taxon>Pleurodeles</taxon>
    </lineage>
</organism>
<accession>A0AAV7MBJ6</accession>
<dbReference type="AlphaFoldDB" id="A0AAV7MBJ6"/>
<keyword evidence="3" id="KW-1185">Reference proteome</keyword>
<dbReference type="Proteomes" id="UP001066276">
    <property type="component" value="Chromosome 10"/>
</dbReference>